<feature type="transmembrane region" description="Helical" evidence="1">
    <location>
        <begin position="148"/>
        <end position="168"/>
    </location>
</feature>
<comment type="caution">
    <text evidence="2">The sequence shown here is derived from an EMBL/GenBank/DDBJ whole genome shotgun (WGS) entry which is preliminary data.</text>
</comment>
<protein>
    <recommendedName>
        <fullName evidence="4">DUF1640 domain-containing protein</fullName>
    </recommendedName>
</protein>
<name>A0A833LWK7_9LEPT</name>
<keyword evidence="1" id="KW-1133">Transmembrane helix</keyword>
<organism evidence="2 3">
    <name type="scientific">Leptonema illini</name>
    <dbReference type="NCBI Taxonomy" id="183"/>
    <lineage>
        <taxon>Bacteria</taxon>
        <taxon>Pseudomonadati</taxon>
        <taxon>Spirochaetota</taxon>
        <taxon>Spirochaetia</taxon>
        <taxon>Leptospirales</taxon>
        <taxon>Leptospiraceae</taxon>
        <taxon>Leptonema</taxon>
    </lineage>
</organism>
<keyword evidence="1" id="KW-0812">Transmembrane</keyword>
<dbReference type="Gene3D" id="1.20.5.340">
    <property type="match status" value="1"/>
</dbReference>
<gene>
    <name evidence="2" type="ORF">F9K24_14385</name>
</gene>
<evidence type="ECO:0000313" key="2">
    <source>
        <dbReference type="EMBL" id="KAB2931137.1"/>
    </source>
</evidence>
<dbReference type="AlphaFoldDB" id="A0A833LWK7"/>
<evidence type="ECO:0000313" key="3">
    <source>
        <dbReference type="Proteomes" id="UP000460298"/>
    </source>
</evidence>
<dbReference type="Proteomes" id="UP000460298">
    <property type="component" value="Unassembled WGS sequence"/>
</dbReference>
<dbReference type="NCBIfam" id="NF047472">
    <property type="entry name" value="LA_3696_Nterm"/>
    <property type="match status" value="1"/>
</dbReference>
<dbReference type="EMBL" id="WBUI01000015">
    <property type="protein sequence ID" value="KAB2931137.1"/>
    <property type="molecule type" value="Genomic_DNA"/>
</dbReference>
<evidence type="ECO:0008006" key="4">
    <source>
        <dbReference type="Google" id="ProtNLM"/>
    </source>
</evidence>
<reference evidence="2 3" key="1">
    <citation type="submission" date="2019-10" db="EMBL/GenBank/DDBJ databases">
        <title>Extracellular Electron Transfer in a Candidatus Methanoperedens spp. Enrichment Culture.</title>
        <authorList>
            <person name="Berger S."/>
            <person name="Rangel Shaw D."/>
            <person name="Berben T."/>
            <person name="In 'T Zandt M."/>
            <person name="Frank J."/>
            <person name="Reimann J."/>
            <person name="Jetten M.S.M."/>
            <person name="Welte C.U."/>
        </authorList>
    </citation>
    <scope>NUCLEOTIDE SEQUENCE [LARGE SCALE GENOMIC DNA]</scope>
    <source>
        <strain evidence="2">SB12</strain>
    </source>
</reference>
<evidence type="ECO:0000256" key="1">
    <source>
        <dbReference type="SAM" id="Phobius"/>
    </source>
</evidence>
<sequence length="171" mass="18759">MPIFIQLPEEVAAVFGTAAPKFIDFLASTFTLQRDEVVQMSALSFEKALEKETSSLRLDIAELRTDTQTAIAELRTDTQTAIAELRAEMKADFADVQREITGLHGQIAGIHGEISGLHGRISGLHGEISGLHEKISAVHREIAVQTRWILVGLLAATTLYPIMAHLIARFL</sequence>
<accession>A0A833LWK7</accession>
<proteinExistence type="predicted"/>
<keyword evidence="1" id="KW-0472">Membrane</keyword>